<dbReference type="InterPro" id="IPR015421">
    <property type="entry name" value="PyrdxlP-dep_Trfase_major"/>
</dbReference>
<dbReference type="PROSITE" id="PS00599">
    <property type="entry name" value="AA_TRANSFER_CLASS_2"/>
    <property type="match status" value="1"/>
</dbReference>
<keyword evidence="6" id="KW-0456">Lyase</keyword>
<dbReference type="InterPro" id="IPR015422">
    <property type="entry name" value="PyrdxlP-dep_Trfase_small"/>
</dbReference>
<name>A0ABW5HSE1_9PSEU</name>
<evidence type="ECO:0000313" key="6">
    <source>
        <dbReference type="EMBL" id="MFD2479632.1"/>
    </source>
</evidence>
<evidence type="ECO:0000256" key="4">
    <source>
        <dbReference type="RuleBase" id="RU003693"/>
    </source>
</evidence>
<dbReference type="InterPro" id="IPR001917">
    <property type="entry name" value="Aminotrans_II_pyridoxalP_BS"/>
</dbReference>
<evidence type="ECO:0000256" key="2">
    <source>
        <dbReference type="ARBA" id="ARBA00022898"/>
    </source>
</evidence>
<dbReference type="PANTHER" id="PTHR43510:SF1">
    <property type="entry name" value="AMINOTRANSFERASE FUNCTION, HYPOTHETICAL (EUROFUNG)"/>
    <property type="match status" value="1"/>
</dbReference>
<reference evidence="7" key="1">
    <citation type="journal article" date="2019" name="Int. J. Syst. Evol. Microbiol.">
        <title>The Global Catalogue of Microorganisms (GCM) 10K type strain sequencing project: providing services to taxonomists for standard genome sequencing and annotation.</title>
        <authorList>
            <consortium name="The Broad Institute Genomics Platform"/>
            <consortium name="The Broad Institute Genome Sequencing Center for Infectious Disease"/>
            <person name="Wu L."/>
            <person name="Ma J."/>
        </authorList>
    </citation>
    <scope>NUCLEOTIDE SEQUENCE [LARGE SCALE GENOMIC DNA]</scope>
    <source>
        <strain evidence="7">CGMCC 4.7638</strain>
    </source>
</reference>
<feature type="domain" description="Aminotransferase class I/classII large" evidence="5">
    <location>
        <begin position="62"/>
        <end position="364"/>
    </location>
</feature>
<proteinExistence type="inferred from homology"/>
<dbReference type="NCBIfam" id="TIGR03947">
    <property type="entry name" value="viomycin_VioD"/>
    <property type="match status" value="1"/>
</dbReference>
<dbReference type="EMBL" id="JBHUKQ010000004">
    <property type="protein sequence ID" value="MFD2479632.1"/>
    <property type="molecule type" value="Genomic_DNA"/>
</dbReference>
<keyword evidence="7" id="KW-1185">Reference proteome</keyword>
<evidence type="ECO:0000259" key="5">
    <source>
        <dbReference type="Pfam" id="PF00155"/>
    </source>
</evidence>
<sequence length="369" mass="40449">MDRMIASAPLEDWLRTRYFDCPIDISSSGVTDYTFGELIDQLGIHSADLDRVPFKDSPSLGCRRLREAVAARYSPGHADSVMVTHGSSEALFLAIASIVEPGDEVVVLSPGYHSLSAIAESMGAVLRPWHLDADRGFRPDLESLRELLNRRTKAVIVNFPHNPTGATLAEDEYSEFLKIIGGHHAYLLWDGAFADLVYDRPPLADPFTRTERSFSFGTLSKAYGLPGLRIGWCIATGANLDNMIKIRDYTTISCSPLSENLAASALENADTLIGPRLDDATANRKLLSRWAAANAELIDYPPPVGGVTAFPRFRTFSNTRNLCEILSSEDGVLVVPGSCFGLAQHMRIGFGCHTETLTKGLDRLSSRMR</sequence>
<keyword evidence="2 4" id="KW-0663">Pyridoxal phosphate</keyword>
<evidence type="ECO:0000313" key="7">
    <source>
        <dbReference type="Proteomes" id="UP001597542"/>
    </source>
</evidence>
<accession>A0ABW5HSE1</accession>
<dbReference type="SUPFAM" id="SSF53383">
    <property type="entry name" value="PLP-dependent transferases"/>
    <property type="match status" value="1"/>
</dbReference>
<dbReference type="PANTHER" id="PTHR43510">
    <property type="entry name" value="AMINOTRANSFERASE FUNCTION, HYPOTHETICAL (EUROFUNG)"/>
    <property type="match status" value="1"/>
</dbReference>
<evidence type="ECO:0000256" key="3">
    <source>
        <dbReference type="ARBA" id="ARBA00023194"/>
    </source>
</evidence>
<dbReference type="InterPro" id="IPR023965">
    <property type="entry name" value="Capreomycidine_synthase"/>
</dbReference>
<protein>
    <submittedName>
        <fullName evidence="6">Capreomycidine synthase</fullName>
        <ecNumber evidence="6">4.2.1.145</ecNumber>
    </submittedName>
</protein>
<dbReference type="Pfam" id="PF00155">
    <property type="entry name" value="Aminotran_1_2"/>
    <property type="match status" value="1"/>
</dbReference>
<organism evidence="6 7">
    <name type="scientific">Amycolatopsis albidoflavus</name>
    <dbReference type="NCBI Taxonomy" id="102226"/>
    <lineage>
        <taxon>Bacteria</taxon>
        <taxon>Bacillati</taxon>
        <taxon>Actinomycetota</taxon>
        <taxon>Actinomycetes</taxon>
        <taxon>Pseudonocardiales</taxon>
        <taxon>Pseudonocardiaceae</taxon>
        <taxon>Amycolatopsis</taxon>
    </lineage>
</organism>
<gene>
    <name evidence="6" type="primary">vioD</name>
    <name evidence="6" type="ORF">ACFSUT_05065</name>
</gene>
<keyword evidence="3" id="KW-0045">Antibiotic biosynthesis</keyword>
<dbReference type="Proteomes" id="UP001597542">
    <property type="component" value="Unassembled WGS sequence"/>
</dbReference>
<dbReference type="Gene3D" id="3.40.640.10">
    <property type="entry name" value="Type I PLP-dependent aspartate aminotransferase-like (Major domain)"/>
    <property type="match status" value="1"/>
</dbReference>
<dbReference type="InterPro" id="IPR004839">
    <property type="entry name" value="Aminotransferase_I/II_large"/>
</dbReference>
<comment type="caution">
    <text evidence="6">The sequence shown here is derived from an EMBL/GenBank/DDBJ whole genome shotgun (WGS) entry which is preliminary data.</text>
</comment>
<dbReference type="RefSeq" id="WP_344277775.1">
    <property type="nucleotide sequence ID" value="NZ_BAAAHV010000013.1"/>
</dbReference>
<dbReference type="GO" id="GO:0016829">
    <property type="term" value="F:lyase activity"/>
    <property type="evidence" value="ECO:0007669"/>
    <property type="project" value="UniProtKB-KW"/>
</dbReference>
<dbReference type="InterPro" id="IPR015424">
    <property type="entry name" value="PyrdxlP-dep_Trfase"/>
</dbReference>
<comment type="cofactor">
    <cofactor evidence="1 4">
        <name>pyridoxal 5'-phosphate</name>
        <dbReference type="ChEBI" id="CHEBI:597326"/>
    </cofactor>
</comment>
<comment type="similarity">
    <text evidence="4">Belongs to the class-II pyridoxal-phosphate-dependent aminotransferase family.</text>
</comment>
<dbReference type="EC" id="4.2.1.145" evidence="6"/>
<dbReference type="CDD" id="cd00609">
    <property type="entry name" value="AAT_like"/>
    <property type="match status" value="1"/>
</dbReference>
<dbReference type="Gene3D" id="3.90.1150.10">
    <property type="entry name" value="Aspartate Aminotransferase, domain 1"/>
    <property type="match status" value="1"/>
</dbReference>
<evidence type="ECO:0000256" key="1">
    <source>
        <dbReference type="ARBA" id="ARBA00001933"/>
    </source>
</evidence>